<sequence>MLLRALAVLITLAGPALAEPLPFEGTWDCDGGPMTFSAQTYQGQPIQSIEAGVPGDYLVTMQDGYRFALMDVTATGLTWSSPESGDIMECRRASGAVAAAGDLSAWNGRPSYELFGDASMQAPLVALMGQDAYEDAKWTFSVAPEMRQYGDWVSGTGCRAHMCNQEYGAVALNLRDGRILVAMKLDGEAMRTWGEARGDLPPPIVDTMMK</sequence>
<proteinExistence type="predicted"/>
<gene>
    <name evidence="2" type="ORF">FHG66_20290</name>
</gene>
<evidence type="ECO:0000313" key="3">
    <source>
        <dbReference type="Proteomes" id="UP000305887"/>
    </source>
</evidence>
<reference evidence="2 3" key="1">
    <citation type="submission" date="2019-06" db="EMBL/GenBank/DDBJ databases">
        <title>YIM 131921 draft genome.</title>
        <authorList>
            <person name="Jiang L."/>
        </authorList>
    </citation>
    <scope>NUCLEOTIDE SEQUENCE [LARGE SCALE GENOMIC DNA]</scope>
    <source>
        <strain evidence="2 3">YIM 131921</strain>
    </source>
</reference>
<keyword evidence="1" id="KW-0732">Signal</keyword>
<comment type="caution">
    <text evidence="2">The sequence shown here is derived from an EMBL/GenBank/DDBJ whole genome shotgun (WGS) entry which is preliminary data.</text>
</comment>
<dbReference type="Proteomes" id="UP000305887">
    <property type="component" value="Unassembled WGS sequence"/>
</dbReference>
<name>A0A5C4MK24_9RHOB</name>
<keyword evidence="3" id="KW-1185">Reference proteome</keyword>
<evidence type="ECO:0000313" key="2">
    <source>
        <dbReference type="EMBL" id="TNC45135.1"/>
    </source>
</evidence>
<organism evidence="2 3">
    <name type="scientific">Rubellimicrobium rubrum</name>
    <dbReference type="NCBI Taxonomy" id="2585369"/>
    <lineage>
        <taxon>Bacteria</taxon>
        <taxon>Pseudomonadati</taxon>
        <taxon>Pseudomonadota</taxon>
        <taxon>Alphaproteobacteria</taxon>
        <taxon>Rhodobacterales</taxon>
        <taxon>Roseobacteraceae</taxon>
        <taxon>Rubellimicrobium</taxon>
    </lineage>
</organism>
<dbReference type="EMBL" id="VDFU01000050">
    <property type="protein sequence ID" value="TNC45135.1"/>
    <property type="molecule type" value="Genomic_DNA"/>
</dbReference>
<dbReference type="OrthoDB" id="8453064at2"/>
<accession>A0A5C4MK24</accession>
<protein>
    <submittedName>
        <fullName evidence="2">Uncharacterized protein</fullName>
    </submittedName>
</protein>
<dbReference type="AlphaFoldDB" id="A0A5C4MK24"/>
<feature type="signal peptide" evidence="1">
    <location>
        <begin position="1"/>
        <end position="18"/>
    </location>
</feature>
<dbReference type="RefSeq" id="WP_139078971.1">
    <property type="nucleotide sequence ID" value="NZ_VDFU01000050.1"/>
</dbReference>
<evidence type="ECO:0000256" key="1">
    <source>
        <dbReference type="SAM" id="SignalP"/>
    </source>
</evidence>
<feature type="chain" id="PRO_5023092106" evidence="1">
    <location>
        <begin position="19"/>
        <end position="210"/>
    </location>
</feature>